<comment type="caution">
    <text evidence="3">The sequence shown here is derived from an EMBL/GenBank/DDBJ whole genome shotgun (WGS) entry which is preliminary data.</text>
</comment>
<feature type="non-terminal residue" evidence="3">
    <location>
        <position position="1"/>
    </location>
</feature>
<evidence type="ECO:0000256" key="1">
    <source>
        <dbReference type="SAM" id="MobiDB-lite"/>
    </source>
</evidence>
<evidence type="ECO:0000313" key="3">
    <source>
        <dbReference type="EMBL" id="KAJ1948732.1"/>
    </source>
</evidence>
<dbReference type="AlphaFoldDB" id="A0A9W8AJY6"/>
<name>A0A9W8AJY6_9FUNG</name>
<accession>A0A9W8AJY6</accession>
<feature type="non-terminal residue" evidence="3">
    <location>
        <position position="346"/>
    </location>
</feature>
<evidence type="ECO:0000259" key="2">
    <source>
        <dbReference type="Pfam" id="PF24571"/>
    </source>
</evidence>
<evidence type="ECO:0000313" key="4">
    <source>
        <dbReference type="Proteomes" id="UP001150925"/>
    </source>
</evidence>
<sequence length="346" mass="38359">PTRSNRRTGTPKQRRQPTRQGRRTNSGRNTTAQPVNIPHHRYFYLSDGQETIMVDVFVESLKAICWLPDTATMIESAGEGTTLPGHSGSGHPPTNPSAALAAATTTPTTGSRPTARDRKRMAQLQQKRHAESVSQLNQYLITLLPRLLTRYRANGHHHIAKLLCIITDGILNLTTYLDMRQMSQLDALMSNLKDLYLGFQSPVVINQALGALCCVVRGNLLQSDHQTNRVTDQDETWDGDASEADADARFTQRLAEDPTFTELVNQTSQQVLRICSQLRGVEPTHALSVTFTVSDDTSNLDDLEMALYRLLQLARLCNLQLTRVEPMEIDAGATYQLPGLDGLDLG</sequence>
<organism evidence="3 4">
    <name type="scientific">Dispira parvispora</name>
    <dbReference type="NCBI Taxonomy" id="1520584"/>
    <lineage>
        <taxon>Eukaryota</taxon>
        <taxon>Fungi</taxon>
        <taxon>Fungi incertae sedis</taxon>
        <taxon>Zoopagomycota</taxon>
        <taxon>Kickxellomycotina</taxon>
        <taxon>Dimargaritomycetes</taxon>
        <taxon>Dimargaritales</taxon>
        <taxon>Dimargaritaceae</taxon>
        <taxon>Dispira</taxon>
    </lineage>
</organism>
<feature type="domain" description="Cohesin subunit SCC3/SA HEAT-repeats" evidence="2">
    <location>
        <begin position="100"/>
        <end position="223"/>
    </location>
</feature>
<proteinExistence type="predicted"/>
<protein>
    <recommendedName>
        <fullName evidence="2">Cohesin subunit SCC3/SA HEAT-repeats domain-containing protein</fullName>
    </recommendedName>
</protein>
<gene>
    <name evidence="3" type="ORF">IWQ62_006851</name>
</gene>
<dbReference type="InterPro" id="IPR056396">
    <property type="entry name" value="HEAT_SCC3-SA"/>
</dbReference>
<feature type="compositionally biased region" description="Basic residues" evidence="1">
    <location>
        <begin position="12"/>
        <end position="22"/>
    </location>
</feature>
<keyword evidence="4" id="KW-1185">Reference proteome</keyword>
<feature type="region of interest" description="Disordered" evidence="1">
    <location>
        <begin position="1"/>
        <end position="35"/>
    </location>
</feature>
<feature type="compositionally biased region" description="Low complexity" evidence="1">
    <location>
        <begin position="96"/>
        <end position="113"/>
    </location>
</feature>
<reference evidence="3" key="1">
    <citation type="submission" date="2022-07" db="EMBL/GenBank/DDBJ databases">
        <title>Phylogenomic reconstructions and comparative analyses of Kickxellomycotina fungi.</title>
        <authorList>
            <person name="Reynolds N.K."/>
            <person name="Stajich J.E."/>
            <person name="Barry K."/>
            <person name="Grigoriev I.V."/>
            <person name="Crous P."/>
            <person name="Smith M.E."/>
        </authorList>
    </citation>
    <scope>NUCLEOTIDE SEQUENCE</scope>
    <source>
        <strain evidence="3">RSA 1196</strain>
    </source>
</reference>
<feature type="region of interest" description="Disordered" evidence="1">
    <location>
        <begin position="77"/>
        <end position="129"/>
    </location>
</feature>
<dbReference type="Proteomes" id="UP001150925">
    <property type="component" value="Unassembled WGS sequence"/>
</dbReference>
<dbReference type="Pfam" id="PF24571">
    <property type="entry name" value="HEAT_SCC3-SA"/>
    <property type="match status" value="1"/>
</dbReference>
<dbReference type="EMBL" id="JANBPY010004231">
    <property type="protein sequence ID" value="KAJ1948732.1"/>
    <property type="molecule type" value="Genomic_DNA"/>
</dbReference>